<dbReference type="NCBIfam" id="TIGR00654">
    <property type="entry name" value="PhzF_family"/>
    <property type="match status" value="1"/>
</dbReference>
<reference evidence="3 4" key="1">
    <citation type="submission" date="2020-08" db="EMBL/GenBank/DDBJ databases">
        <title>Genomic Encyclopedia of Type Strains, Phase IV (KMG-IV): sequencing the most valuable type-strain genomes for metagenomic binning, comparative biology and taxonomic classification.</title>
        <authorList>
            <person name="Goeker M."/>
        </authorList>
    </citation>
    <scope>NUCLEOTIDE SEQUENCE [LARGE SCALE GENOMIC DNA]</scope>
    <source>
        <strain evidence="3 4">DSM 15743</strain>
    </source>
</reference>
<keyword evidence="4" id="KW-1185">Reference proteome</keyword>
<evidence type="ECO:0000256" key="2">
    <source>
        <dbReference type="PIRSR" id="PIRSR016184-1"/>
    </source>
</evidence>
<evidence type="ECO:0000313" key="3">
    <source>
        <dbReference type="EMBL" id="MBB4039345.1"/>
    </source>
</evidence>
<organism evidence="3 4">
    <name type="scientific">Microvirga flocculans</name>
    <dbReference type="NCBI Taxonomy" id="217168"/>
    <lineage>
        <taxon>Bacteria</taxon>
        <taxon>Pseudomonadati</taxon>
        <taxon>Pseudomonadota</taxon>
        <taxon>Alphaproteobacteria</taxon>
        <taxon>Hyphomicrobiales</taxon>
        <taxon>Methylobacteriaceae</taxon>
        <taxon>Microvirga</taxon>
    </lineage>
</organism>
<dbReference type="PANTHER" id="PTHR13774">
    <property type="entry name" value="PHENAZINE BIOSYNTHESIS PROTEIN"/>
    <property type="match status" value="1"/>
</dbReference>
<feature type="active site" evidence="2">
    <location>
        <position position="46"/>
    </location>
</feature>
<evidence type="ECO:0000313" key="4">
    <source>
        <dbReference type="Proteomes" id="UP000519439"/>
    </source>
</evidence>
<dbReference type="GO" id="GO:0102943">
    <property type="term" value="F:trans-2,3-dihydro-3-hydroxy-anthranilate isomerase activity"/>
    <property type="evidence" value="ECO:0007669"/>
    <property type="project" value="UniProtKB-EC"/>
</dbReference>
<sequence length="301" mass="31909">MPRRFVTLDVFTGERFAGNPLAVVLDAEDLDTEGMQRIAKEFNLSETVFVLPPSEARQRADIRIFTPGRELPFAGHPTVGTAVLLALLDRNGEPGAVAFGLNEQVGIVPCVVEVKDAMGGTARFRLPRLPFVWGEGKETADCAWALGLDPTEIGFAQHVPSRHSAGVAYDLVPVASLEVLARSKPQGEAFDKAFGDSDHPSAYVYARVPDADGLRFRARMFGPGMGIAEDPATGSAAAAFAGGLMQCEPLGDGEHNIVIEQGVEMGRPSEILLQMVIKNGALVSAEIGGGAVMVSRGEILA</sequence>
<accession>A0A7W6N7D0</accession>
<proteinExistence type="inferred from homology"/>
<dbReference type="Proteomes" id="UP000519439">
    <property type="component" value="Unassembled WGS sequence"/>
</dbReference>
<dbReference type="AlphaFoldDB" id="A0A7W6N7D0"/>
<dbReference type="EMBL" id="JACIDC010000002">
    <property type="protein sequence ID" value="MBB4039345.1"/>
    <property type="molecule type" value="Genomic_DNA"/>
</dbReference>
<comment type="similarity">
    <text evidence="1">Belongs to the PhzF family.</text>
</comment>
<dbReference type="InterPro" id="IPR003719">
    <property type="entry name" value="Phenazine_PhzF-like"/>
</dbReference>
<dbReference type="RefSeq" id="WP_027315136.1">
    <property type="nucleotide sequence ID" value="NZ_JACIDC010000002.1"/>
</dbReference>
<keyword evidence="3" id="KW-0413">Isomerase</keyword>
<dbReference type="PIRSF" id="PIRSF016184">
    <property type="entry name" value="PhzC_PhzF"/>
    <property type="match status" value="1"/>
</dbReference>
<gene>
    <name evidence="3" type="ORF">GGR34_000980</name>
</gene>
<protein>
    <submittedName>
        <fullName evidence="3">Trans-2,3-dihydro-3-hydroxyanthranilate isomerase</fullName>
        <ecNumber evidence="3">5.3.3.17</ecNumber>
    </submittedName>
</protein>
<dbReference type="Pfam" id="PF02567">
    <property type="entry name" value="PhzC-PhzF"/>
    <property type="match status" value="1"/>
</dbReference>
<evidence type="ECO:0000256" key="1">
    <source>
        <dbReference type="ARBA" id="ARBA00008270"/>
    </source>
</evidence>
<name>A0A7W6N7D0_9HYPH</name>
<dbReference type="GO" id="GO:0005737">
    <property type="term" value="C:cytoplasm"/>
    <property type="evidence" value="ECO:0007669"/>
    <property type="project" value="TreeGrafter"/>
</dbReference>
<dbReference type="PANTHER" id="PTHR13774:SF32">
    <property type="entry name" value="ANTISENSE-ENHANCING SEQUENCE 1"/>
    <property type="match status" value="1"/>
</dbReference>
<dbReference type="EC" id="5.3.3.17" evidence="3"/>
<dbReference type="SUPFAM" id="SSF54506">
    <property type="entry name" value="Diaminopimelate epimerase-like"/>
    <property type="match status" value="1"/>
</dbReference>
<dbReference type="Gene3D" id="3.10.310.10">
    <property type="entry name" value="Diaminopimelate Epimerase, Chain A, domain 1"/>
    <property type="match status" value="2"/>
</dbReference>
<comment type="caution">
    <text evidence="3">The sequence shown here is derived from an EMBL/GenBank/DDBJ whole genome shotgun (WGS) entry which is preliminary data.</text>
</comment>